<dbReference type="OrthoDB" id="3197277at2"/>
<keyword evidence="2 3" id="KW-0501">Molybdenum cofactor biosynthesis</keyword>
<evidence type="ECO:0000313" key="4">
    <source>
        <dbReference type="EMBL" id="EMS77395.1"/>
    </source>
</evidence>
<evidence type="ECO:0000256" key="2">
    <source>
        <dbReference type="ARBA" id="ARBA00023150"/>
    </source>
</evidence>
<dbReference type="SUPFAM" id="SSF53927">
    <property type="entry name" value="Cytidine deaminase-like"/>
    <property type="match status" value="1"/>
</dbReference>
<dbReference type="GO" id="GO:0006777">
    <property type="term" value="P:Mo-molybdopterin cofactor biosynthetic process"/>
    <property type="evidence" value="ECO:0007669"/>
    <property type="project" value="UniProtKB-UniRule"/>
</dbReference>
<dbReference type="RefSeq" id="WP_006968639.1">
    <property type="nucleotide sequence ID" value="NZ_APJX01000016.1"/>
</dbReference>
<dbReference type="HAMAP" id="MF_00187">
    <property type="entry name" value="FdhD"/>
    <property type="match status" value="1"/>
</dbReference>
<dbReference type="InterPro" id="IPR016193">
    <property type="entry name" value="Cytidine_deaminase-like"/>
</dbReference>
<comment type="caution">
    <text evidence="3">Lacks conserved residue(s) required for the propagation of feature annotation.</text>
</comment>
<dbReference type="GO" id="GO:0005737">
    <property type="term" value="C:cytoplasm"/>
    <property type="evidence" value="ECO:0007669"/>
    <property type="project" value="UniProtKB-SubCell"/>
</dbReference>
<dbReference type="AlphaFoldDB" id="S0FRQ3"/>
<dbReference type="PATRIC" id="fig|1286635.3.peg.4685"/>
<dbReference type="InterPro" id="IPR003786">
    <property type="entry name" value="FdhD"/>
</dbReference>
<accession>S0FRQ3</accession>
<feature type="active site" description="Cysteine persulfide intermediate" evidence="3">
    <location>
        <position position="109"/>
    </location>
</feature>
<dbReference type="NCBIfam" id="TIGR00129">
    <property type="entry name" value="fdhD_narQ"/>
    <property type="match status" value="1"/>
</dbReference>
<sequence>MHDDTPIGEMIPFTITRYRNNELSEEASRVAAEIPLTFHVNGRELATLMCTPSHLKAFACGFLVTSGFIKSADDITSFSLDETKWRADIKVRDLVDPELLGQRVYTSGCGKGVMYTSMMELSSRHPIQSDVQIQGSDIIAVIHWLQHCSDLHRITGGVHSASASIKGQIPDFFIDDIGRHNAVDKVLGTLLLEKTDCSRVMLACTGRISSEIVHKARRLDIPVLASRGAPTHQSILLAKEMGITLVGFVRPTNFAVFTHAQRILENGDKK</sequence>
<evidence type="ECO:0000256" key="1">
    <source>
        <dbReference type="ARBA" id="ARBA00022490"/>
    </source>
</evidence>
<organism evidence="4 5">
    <name type="scientific">Desulfotignum phosphitoxidans DSM 13687</name>
    <dbReference type="NCBI Taxonomy" id="1286635"/>
    <lineage>
        <taxon>Bacteria</taxon>
        <taxon>Pseudomonadati</taxon>
        <taxon>Thermodesulfobacteriota</taxon>
        <taxon>Desulfobacteria</taxon>
        <taxon>Desulfobacterales</taxon>
        <taxon>Desulfobacteraceae</taxon>
        <taxon>Desulfotignum</taxon>
    </lineage>
</organism>
<dbReference type="Pfam" id="PF02634">
    <property type="entry name" value="FdhD-NarQ"/>
    <property type="match status" value="1"/>
</dbReference>
<protein>
    <recommendedName>
        <fullName evidence="3">Sulfur carrier protein FdhD</fullName>
    </recommendedName>
</protein>
<keyword evidence="5" id="KW-1185">Reference proteome</keyword>
<comment type="subcellular location">
    <subcellularLocation>
        <location evidence="3">Cytoplasm</location>
    </subcellularLocation>
</comment>
<dbReference type="Gene3D" id="3.10.20.10">
    <property type="match status" value="1"/>
</dbReference>
<dbReference type="GO" id="GO:0097163">
    <property type="term" value="F:sulfur carrier activity"/>
    <property type="evidence" value="ECO:0007669"/>
    <property type="project" value="UniProtKB-UniRule"/>
</dbReference>
<name>S0FRQ3_9BACT</name>
<comment type="function">
    <text evidence="3">Required for formate dehydrogenase (FDH) activity. Acts as a sulfur carrier protein that transfers sulfur from IscS to the molybdenum cofactor prior to its insertion into FDH.</text>
</comment>
<dbReference type="PANTHER" id="PTHR30592:SF1">
    <property type="entry name" value="SULFUR CARRIER PROTEIN FDHD"/>
    <property type="match status" value="1"/>
</dbReference>
<dbReference type="PIRSF" id="PIRSF015626">
    <property type="entry name" value="FdhD"/>
    <property type="match status" value="1"/>
</dbReference>
<proteinExistence type="inferred from homology"/>
<comment type="similarity">
    <text evidence="3">Belongs to the FdhD family.</text>
</comment>
<dbReference type="Proteomes" id="UP000014216">
    <property type="component" value="Unassembled WGS sequence"/>
</dbReference>
<dbReference type="EMBL" id="APJX01000016">
    <property type="protein sequence ID" value="EMS77395.1"/>
    <property type="molecule type" value="Genomic_DNA"/>
</dbReference>
<dbReference type="Gene3D" id="3.40.140.10">
    <property type="entry name" value="Cytidine Deaminase, domain 2"/>
    <property type="match status" value="1"/>
</dbReference>
<dbReference type="PANTHER" id="PTHR30592">
    <property type="entry name" value="FORMATE DEHYDROGENASE"/>
    <property type="match status" value="1"/>
</dbReference>
<dbReference type="GO" id="GO:0016783">
    <property type="term" value="F:sulfurtransferase activity"/>
    <property type="evidence" value="ECO:0007669"/>
    <property type="project" value="InterPro"/>
</dbReference>
<reference evidence="4 5" key="1">
    <citation type="journal article" date="2013" name="Genome Announc.">
        <title>Draft Genome Sequence of Desulfotignum phosphitoxidans DSM 13687 Strain FiPS-3.</title>
        <authorList>
            <person name="Poehlein A."/>
            <person name="Daniel R."/>
            <person name="Simeonova D.D."/>
        </authorList>
    </citation>
    <scope>NUCLEOTIDE SEQUENCE [LARGE SCALE GENOMIC DNA]</scope>
    <source>
        <strain evidence="4 5">DSM 13687</strain>
    </source>
</reference>
<gene>
    <name evidence="3 4" type="primary">fdhD</name>
    <name evidence="4" type="ORF">Dpo_16c00480</name>
</gene>
<evidence type="ECO:0000313" key="5">
    <source>
        <dbReference type="Proteomes" id="UP000014216"/>
    </source>
</evidence>
<comment type="caution">
    <text evidence="4">The sequence shown here is derived from an EMBL/GenBank/DDBJ whole genome shotgun (WGS) entry which is preliminary data.</text>
</comment>
<evidence type="ECO:0000256" key="3">
    <source>
        <dbReference type="HAMAP-Rule" id="MF_00187"/>
    </source>
</evidence>
<keyword evidence="1 3" id="KW-0963">Cytoplasm</keyword>